<feature type="transmembrane region" description="Helical" evidence="1">
    <location>
        <begin position="66"/>
        <end position="83"/>
    </location>
</feature>
<keyword evidence="1" id="KW-1133">Transmembrane helix</keyword>
<feature type="transmembrane region" description="Helical" evidence="1">
    <location>
        <begin position="184"/>
        <end position="207"/>
    </location>
</feature>
<dbReference type="RefSeq" id="WP_169675094.1">
    <property type="nucleotide sequence ID" value="NZ_JABBHF010000008.1"/>
</dbReference>
<feature type="transmembrane region" description="Helical" evidence="1">
    <location>
        <begin position="95"/>
        <end position="113"/>
    </location>
</feature>
<evidence type="ECO:0000313" key="2">
    <source>
        <dbReference type="EMBL" id="NMH88774.1"/>
    </source>
</evidence>
<dbReference type="EMBL" id="JABBHF010000008">
    <property type="protein sequence ID" value="NMH88774.1"/>
    <property type="molecule type" value="Genomic_DNA"/>
</dbReference>
<gene>
    <name evidence="2" type="ORF">HHX25_14770</name>
</gene>
<evidence type="ECO:0000313" key="3">
    <source>
        <dbReference type="Proteomes" id="UP000746690"/>
    </source>
</evidence>
<protein>
    <submittedName>
        <fullName evidence="2">Uncharacterized protein</fullName>
    </submittedName>
</protein>
<reference evidence="2 3" key="1">
    <citation type="submission" date="2020-04" db="EMBL/GenBank/DDBJ databases">
        <title>A Flavivirga sp. nov.</title>
        <authorList>
            <person name="Sun X."/>
        </authorList>
    </citation>
    <scope>NUCLEOTIDE SEQUENCE [LARGE SCALE GENOMIC DNA]</scope>
    <source>
        <strain evidence="2 3">Y03</strain>
    </source>
</reference>
<proteinExistence type="predicted"/>
<feature type="transmembrane region" description="Helical" evidence="1">
    <location>
        <begin position="119"/>
        <end position="140"/>
    </location>
</feature>
<accession>A0ABX1S2X2</accession>
<dbReference type="Proteomes" id="UP000746690">
    <property type="component" value="Unassembled WGS sequence"/>
</dbReference>
<comment type="caution">
    <text evidence="2">The sequence shown here is derived from an EMBL/GenBank/DDBJ whole genome shotgun (WGS) entry which is preliminary data.</text>
</comment>
<keyword evidence="1" id="KW-0812">Transmembrane</keyword>
<name>A0ABX1S2X2_9FLAO</name>
<feature type="transmembrane region" description="Helical" evidence="1">
    <location>
        <begin position="38"/>
        <end position="60"/>
    </location>
</feature>
<keyword evidence="1" id="KW-0472">Membrane</keyword>
<evidence type="ECO:0000256" key="1">
    <source>
        <dbReference type="SAM" id="Phobius"/>
    </source>
</evidence>
<keyword evidence="3" id="KW-1185">Reference proteome</keyword>
<feature type="transmembrane region" description="Helical" evidence="1">
    <location>
        <begin position="152"/>
        <end position="172"/>
    </location>
</feature>
<organism evidence="2 3">
    <name type="scientific">Flavivirga algicola</name>
    <dbReference type="NCBI Taxonomy" id="2729136"/>
    <lineage>
        <taxon>Bacteria</taxon>
        <taxon>Pseudomonadati</taxon>
        <taxon>Bacteroidota</taxon>
        <taxon>Flavobacteriia</taxon>
        <taxon>Flavobacteriales</taxon>
        <taxon>Flavobacteriaceae</taxon>
        <taxon>Flavivirga</taxon>
    </lineage>
</organism>
<sequence length="215" mass="25515">MGSTYSYFLSYSINALELIAAVVALIHYKKYVNSSEHYFLHFLWVTFFVDSIFGPLSGYFKLDNTWLYYGYTGVSFLFYYWWYHTILIEKFYKKITLALSIIFMILYGLNGLNLEFHKYSFVVGASFVLILAGFHLHQLFNSDYTLKIKYKLSFWITIALVLFNIGMIPFILLSKYFNVWVGNAVFKIILFFLNLVLYGTYIIGFTWTKKKYNHF</sequence>
<feature type="transmembrane region" description="Helical" evidence="1">
    <location>
        <begin position="6"/>
        <end position="26"/>
    </location>
</feature>